<protein>
    <submittedName>
        <fullName evidence="1">Uncharacterized protein</fullName>
    </submittedName>
</protein>
<dbReference type="AlphaFoldDB" id="F4KYN8"/>
<dbReference type="STRING" id="760192.Halhy_2573"/>
<organism evidence="1 2">
    <name type="scientific">Haliscomenobacter hydrossis (strain ATCC 27775 / DSM 1100 / LMG 10767 / O)</name>
    <dbReference type="NCBI Taxonomy" id="760192"/>
    <lineage>
        <taxon>Bacteria</taxon>
        <taxon>Pseudomonadati</taxon>
        <taxon>Bacteroidota</taxon>
        <taxon>Saprospiria</taxon>
        <taxon>Saprospirales</taxon>
        <taxon>Haliscomenobacteraceae</taxon>
        <taxon>Haliscomenobacter</taxon>
    </lineage>
</organism>
<name>F4KYN8_HALH1</name>
<keyword evidence="2" id="KW-1185">Reference proteome</keyword>
<dbReference type="Proteomes" id="UP000008461">
    <property type="component" value="Chromosome"/>
</dbReference>
<reference key="2">
    <citation type="submission" date="2011-04" db="EMBL/GenBank/DDBJ databases">
        <title>Complete sequence of chromosome of Haliscomenobacter hydrossis DSM 1100.</title>
        <authorList>
            <consortium name="US DOE Joint Genome Institute (JGI-PGF)"/>
            <person name="Lucas S."/>
            <person name="Han J."/>
            <person name="Lapidus A."/>
            <person name="Bruce D."/>
            <person name="Goodwin L."/>
            <person name="Pitluck S."/>
            <person name="Peters L."/>
            <person name="Kyrpides N."/>
            <person name="Mavromatis K."/>
            <person name="Ivanova N."/>
            <person name="Ovchinnikova G."/>
            <person name="Pagani I."/>
            <person name="Daligault H."/>
            <person name="Detter J.C."/>
            <person name="Han C."/>
            <person name="Land M."/>
            <person name="Hauser L."/>
            <person name="Markowitz V."/>
            <person name="Cheng J.-F."/>
            <person name="Hugenholtz P."/>
            <person name="Woyke T."/>
            <person name="Wu D."/>
            <person name="Verbarg S."/>
            <person name="Frueling A."/>
            <person name="Brambilla E."/>
            <person name="Klenk H.-P."/>
            <person name="Eisen J.A."/>
        </authorList>
    </citation>
    <scope>NUCLEOTIDE SEQUENCE</scope>
    <source>
        <strain>DSM 1100</strain>
    </source>
</reference>
<sequence>MWRMNIKNKMQITYLGRFAALIHKRSLRNEMALDFAEAQLNNLMLNLQTLM</sequence>
<dbReference type="HOGENOM" id="CLU_3099455_0_0_10"/>
<dbReference type="EMBL" id="CP002691">
    <property type="protein sequence ID" value="AEE50444.1"/>
    <property type="molecule type" value="Genomic_DNA"/>
</dbReference>
<gene>
    <name evidence="1" type="ordered locus">Halhy_2573</name>
</gene>
<evidence type="ECO:0000313" key="2">
    <source>
        <dbReference type="Proteomes" id="UP000008461"/>
    </source>
</evidence>
<reference evidence="1 2" key="1">
    <citation type="journal article" date="2011" name="Stand. Genomic Sci.">
        <title>Complete genome sequence of Haliscomenobacter hydrossis type strain (O).</title>
        <authorList>
            <consortium name="US DOE Joint Genome Institute (JGI-PGF)"/>
            <person name="Daligault H."/>
            <person name="Lapidus A."/>
            <person name="Zeytun A."/>
            <person name="Nolan M."/>
            <person name="Lucas S."/>
            <person name="Del Rio T.G."/>
            <person name="Tice H."/>
            <person name="Cheng J.F."/>
            <person name="Tapia R."/>
            <person name="Han C."/>
            <person name="Goodwin L."/>
            <person name="Pitluck S."/>
            <person name="Liolios K."/>
            <person name="Pagani I."/>
            <person name="Ivanova N."/>
            <person name="Huntemann M."/>
            <person name="Mavromatis K."/>
            <person name="Mikhailova N."/>
            <person name="Pati A."/>
            <person name="Chen A."/>
            <person name="Palaniappan K."/>
            <person name="Land M."/>
            <person name="Hauser L."/>
            <person name="Brambilla E.M."/>
            <person name="Rohde M."/>
            <person name="Verbarg S."/>
            <person name="Goker M."/>
            <person name="Bristow J."/>
            <person name="Eisen J.A."/>
            <person name="Markowitz V."/>
            <person name="Hugenholtz P."/>
            <person name="Kyrpides N.C."/>
            <person name="Klenk H.P."/>
            <person name="Woyke T."/>
        </authorList>
    </citation>
    <scope>NUCLEOTIDE SEQUENCE [LARGE SCALE GENOMIC DNA]</scope>
    <source>
        <strain evidence="2">ATCC 27775 / DSM 1100 / LMG 10767 / O</strain>
    </source>
</reference>
<proteinExistence type="predicted"/>
<dbReference type="KEGG" id="hhy:Halhy_2573"/>
<evidence type="ECO:0000313" key="1">
    <source>
        <dbReference type="EMBL" id="AEE50444.1"/>
    </source>
</evidence>
<accession>F4KYN8</accession>